<dbReference type="RefSeq" id="WP_180862217.1">
    <property type="nucleotide sequence ID" value="NZ_CP047415.1"/>
</dbReference>
<accession>A0A7H9E916</accession>
<sequence>MKQEKQITSAGQLVDGKKYWLQSEFSLTRYESTFWEADKHTAWFTTYMPHARVIGWTRHGVTFTNRQELFDLLAEMRVKIYEK</sequence>
<dbReference type="AlphaFoldDB" id="A0A7H9E916"/>
<name>A0A7H9E916_9LACO</name>
<dbReference type="Proteomes" id="UP000510660">
    <property type="component" value="Chromosome"/>
</dbReference>
<organism evidence="1 2">
    <name type="scientific">Lactobacillus crispatus</name>
    <dbReference type="NCBI Taxonomy" id="47770"/>
    <lineage>
        <taxon>Bacteria</taxon>
        <taxon>Bacillati</taxon>
        <taxon>Bacillota</taxon>
        <taxon>Bacilli</taxon>
        <taxon>Lactobacillales</taxon>
        <taxon>Lactobacillaceae</taxon>
        <taxon>Lactobacillus</taxon>
    </lineage>
</organism>
<dbReference type="EMBL" id="CP047415">
    <property type="protein sequence ID" value="QLL73755.1"/>
    <property type="molecule type" value="Genomic_DNA"/>
</dbReference>
<reference evidence="1 2" key="1">
    <citation type="submission" date="2020-01" db="EMBL/GenBank/DDBJ databases">
        <title>Complete and circular genome sequences of six lactobacillus isolates from horses.</title>
        <authorList>
            <person name="Hassan H.M."/>
        </authorList>
    </citation>
    <scope>NUCLEOTIDE SEQUENCE [LARGE SCALE GENOMIC DNA]</scope>
    <source>
        <strain evidence="1 2">1D</strain>
    </source>
</reference>
<proteinExistence type="predicted"/>
<evidence type="ECO:0000313" key="2">
    <source>
        <dbReference type="Proteomes" id="UP000510660"/>
    </source>
</evidence>
<gene>
    <name evidence="1" type="ORF">GTO85_04900</name>
</gene>
<evidence type="ECO:0000313" key="1">
    <source>
        <dbReference type="EMBL" id="QLL73755.1"/>
    </source>
</evidence>
<protein>
    <submittedName>
        <fullName evidence="1">Uncharacterized protein</fullName>
    </submittedName>
</protein>